<dbReference type="InterPro" id="IPR050299">
    <property type="entry name" value="YjjX_NTPase"/>
</dbReference>
<evidence type="ECO:0000256" key="7">
    <source>
        <dbReference type="ARBA" id="ARBA00023080"/>
    </source>
</evidence>
<dbReference type="FunFam" id="3.90.950.10:FF:000002">
    <property type="entry name" value="Inosine/xanthosine triphosphatase"/>
    <property type="match status" value="1"/>
</dbReference>
<evidence type="ECO:0000256" key="10">
    <source>
        <dbReference type="ARBA" id="ARBA00048174"/>
    </source>
</evidence>
<comment type="catalytic activity">
    <reaction evidence="11">
        <text>XTP + H2O = XDP + phosphate + H(+)</text>
        <dbReference type="Rhea" id="RHEA:28406"/>
        <dbReference type="ChEBI" id="CHEBI:15377"/>
        <dbReference type="ChEBI" id="CHEBI:15378"/>
        <dbReference type="ChEBI" id="CHEBI:43474"/>
        <dbReference type="ChEBI" id="CHEBI:59884"/>
        <dbReference type="ChEBI" id="CHEBI:61314"/>
        <dbReference type="EC" id="3.6.1.73"/>
    </reaction>
</comment>
<keyword evidence="15" id="KW-1185">Reference proteome</keyword>
<dbReference type="InterPro" id="IPR026533">
    <property type="entry name" value="NTPase/PRRC1"/>
</dbReference>
<evidence type="ECO:0000256" key="9">
    <source>
        <dbReference type="ARBA" id="ARBA00038901"/>
    </source>
</evidence>
<dbReference type="GO" id="GO:0000166">
    <property type="term" value="F:nucleotide binding"/>
    <property type="evidence" value="ECO:0007669"/>
    <property type="project" value="UniProtKB-KW"/>
</dbReference>
<organism evidence="14 15">
    <name type="scientific">Alteromonas mediterranea (strain DSM 17117 / CIP 110805 / LMG 28347 / Deep ecotype)</name>
    <dbReference type="NCBI Taxonomy" id="1774373"/>
    <lineage>
        <taxon>Bacteria</taxon>
        <taxon>Pseudomonadati</taxon>
        <taxon>Pseudomonadota</taxon>
        <taxon>Gammaproteobacteria</taxon>
        <taxon>Alteromonadales</taxon>
        <taxon>Alteromonadaceae</taxon>
        <taxon>Alteromonas/Salinimonas group</taxon>
        <taxon>Alteromonas</taxon>
    </lineage>
</organism>
<keyword evidence="3" id="KW-0479">Metal-binding</keyword>
<keyword evidence="4" id="KW-0547">Nucleotide-binding</keyword>
<comment type="cofactor">
    <cofactor evidence="2">
        <name>Mg(2+)</name>
        <dbReference type="ChEBI" id="CHEBI:18420"/>
    </cofactor>
</comment>
<comment type="catalytic activity">
    <reaction evidence="10">
        <text>ITP + H2O = IDP + phosphate + H(+)</text>
        <dbReference type="Rhea" id="RHEA:28330"/>
        <dbReference type="ChEBI" id="CHEBI:15377"/>
        <dbReference type="ChEBI" id="CHEBI:15378"/>
        <dbReference type="ChEBI" id="CHEBI:43474"/>
        <dbReference type="ChEBI" id="CHEBI:58280"/>
        <dbReference type="ChEBI" id="CHEBI:61402"/>
        <dbReference type="EC" id="3.6.1.73"/>
    </reaction>
</comment>
<evidence type="ECO:0000256" key="4">
    <source>
        <dbReference type="ARBA" id="ARBA00022741"/>
    </source>
</evidence>
<keyword evidence="7" id="KW-0546">Nucleotide metabolism</keyword>
<dbReference type="SUPFAM" id="SSF52972">
    <property type="entry name" value="ITPase-like"/>
    <property type="match status" value="1"/>
</dbReference>
<dbReference type="GO" id="GO:0009117">
    <property type="term" value="P:nucleotide metabolic process"/>
    <property type="evidence" value="ECO:0007669"/>
    <property type="project" value="UniProtKB-KW"/>
</dbReference>
<evidence type="ECO:0000313" key="15">
    <source>
        <dbReference type="Proteomes" id="UP000001870"/>
    </source>
</evidence>
<evidence type="ECO:0000256" key="1">
    <source>
        <dbReference type="ARBA" id="ARBA00001936"/>
    </source>
</evidence>
<evidence type="ECO:0000256" key="6">
    <source>
        <dbReference type="ARBA" id="ARBA00022842"/>
    </source>
</evidence>
<keyword evidence="5" id="KW-0378">Hydrolase</keyword>
<dbReference type="Proteomes" id="UP000001870">
    <property type="component" value="Chromosome"/>
</dbReference>
<dbReference type="KEGG" id="amc:MADE_1019890"/>
<reference evidence="14 15" key="1">
    <citation type="journal article" date="2008" name="ISME J.">
        <title>Comparative genomics of two ecotypes of the marine planktonic copiotroph Alteromonas macleodii suggests alternative lifestyles associated with different kinds of particulate organic matter.</title>
        <authorList>
            <person name="Ivars-Martinez E."/>
            <person name="Martin-Cuadrado A.B."/>
            <person name="D'Auria G."/>
            <person name="Mira A."/>
            <person name="Ferriera S."/>
            <person name="Johnson J."/>
            <person name="Friedman R."/>
            <person name="Rodriguez-Valera F."/>
        </authorList>
    </citation>
    <scope>NUCLEOTIDE SEQUENCE [LARGE SCALE GENOMIC DNA]</scope>
    <source>
        <strain evidence="15">DSM 17117 / CIP 110805 / LMG 28347 / Deep ecotype</strain>
    </source>
</reference>
<reference evidence="14 15" key="2">
    <citation type="journal article" date="2015" name="Antonie Van Leeuwenhoek">
        <title>Ecophysiological diversity of a novel member of the genus Alteromonas, and description of Alteromonas mediterranea sp. nov.</title>
        <authorList>
            <person name="Ivanova E.P."/>
            <person name="Lopez-Perez M."/>
            <person name="Zabalos M."/>
            <person name="Nguyen S.H."/>
            <person name="Webb H.K."/>
            <person name="Ryan J."/>
            <person name="Lagutin K."/>
            <person name="Vyssotski M."/>
            <person name="Crawford R.J."/>
            <person name="Rodriguez-Valera F."/>
        </authorList>
    </citation>
    <scope>NUCLEOTIDE SEQUENCE [LARGE SCALE GENOMIC DNA]</scope>
    <source>
        <strain evidence="15">DSM 17117 / CIP 110805 / LMG 28347 / Deep ecotype</strain>
    </source>
</reference>
<dbReference type="GO" id="GO:0103023">
    <property type="term" value="F:ITPase activity"/>
    <property type="evidence" value="ECO:0007669"/>
    <property type="project" value="UniProtKB-EC"/>
</dbReference>
<dbReference type="Pfam" id="PF01931">
    <property type="entry name" value="NTPase_I-T"/>
    <property type="match status" value="1"/>
</dbReference>
<evidence type="ECO:0000313" key="14">
    <source>
        <dbReference type="EMBL" id="AEB00101.2"/>
    </source>
</evidence>
<gene>
    <name evidence="14" type="ordered locus">MADE_1019890</name>
</gene>
<comment type="cofactor">
    <cofactor evidence="1">
        <name>Mn(2+)</name>
        <dbReference type="ChEBI" id="CHEBI:29035"/>
    </cofactor>
</comment>
<evidence type="ECO:0000256" key="5">
    <source>
        <dbReference type="ARBA" id="ARBA00022801"/>
    </source>
</evidence>
<sequence length="193" mass="20998">MSQKHVFEGRKPMVSDTIYVGSINPVKVNAALNTLSDTLEHDFDAQGVAVPSGVPDQPMNEDETRLGAINRIKAMLAHHQGGLTDAWYVAIEGGVDVFEDGPATFAYVAIYHEGHWSVSRSASLPIPVSVYQALQRGEELGAVMDKLFDTVNVKQKGGAIGLLTLNHATRQSVYEVALTLAMAKFHFPDLYTD</sequence>
<dbReference type="PANTHER" id="PTHR34699">
    <property type="match status" value="1"/>
</dbReference>
<dbReference type="EC" id="3.6.1.73" evidence="9"/>
<name>F2GBM4_ALTMD</name>
<protein>
    <recommendedName>
        <fullName evidence="9">inosine/xanthosine triphosphatase</fullName>
        <ecNumber evidence="9">3.6.1.73</ecNumber>
    </recommendedName>
</protein>
<keyword evidence="8" id="KW-0464">Manganese</keyword>
<comment type="similarity">
    <text evidence="12">Belongs to the YjjX NTPase family.</text>
</comment>
<evidence type="ECO:0000256" key="12">
    <source>
        <dbReference type="ARBA" id="ARBA00060855"/>
    </source>
</evidence>
<dbReference type="NCBIfam" id="NF003459">
    <property type="entry name" value="PRK05074.1"/>
    <property type="match status" value="1"/>
</dbReference>
<evidence type="ECO:0000256" key="2">
    <source>
        <dbReference type="ARBA" id="ARBA00001946"/>
    </source>
</evidence>
<evidence type="ECO:0000256" key="8">
    <source>
        <dbReference type="ARBA" id="ARBA00023211"/>
    </source>
</evidence>
<feature type="domain" description="Non-canonical purine NTP phosphatase/PRRC1" evidence="13">
    <location>
        <begin position="21"/>
        <end position="185"/>
    </location>
</feature>
<proteinExistence type="inferred from homology"/>
<dbReference type="GO" id="GO:0046872">
    <property type="term" value="F:metal ion binding"/>
    <property type="evidence" value="ECO:0007669"/>
    <property type="project" value="UniProtKB-KW"/>
</dbReference>
<dbReference type="EMBL" id="CP001103">
    <property type="protein sequence ID" value="AEB00101.2"/>
    <property type="molecule type" value="Genomic_DNA"/>
</dbReference>
<evidence type="ECO:0000256" key="3">
    <source>
        <dbReference type="ARBA" id="ARBA00022723"/>
    </source>
</evidence>
<dbReference type="Gene3D" id="3.90.950.10">
    <property type="match status" value="1"/>
</dbReference>
<dbReference type="AlphaFoldDB" id="F2GBM4"/>
<keyword evidence="6" id="KW-0460">Magnesium</keyword>
<accession>F2GBM4</accession>
<dbReference type="HOGENOM" id="CLU_087417_1_0_6"/>
<dbReference type="PANTHER" id="PTHR34699:SF2">
    <property type="entry name" value="NON-CANONICAL PURINE NTP PHOSPHATASE_PRRC1 DOMAIN-CONTAINING PROTEIN"/>
    <property type="match status" value="1"/>
</dbReference>
<dbReference type="InterPro" id="IPR029001">
    <property type="entry name" value="ITPase-like_fam"/>
</dbReference>
<dbReference type="GO" id="GO:0006772">
    <property type="term" value="P:thiamine metabolic process"/>
    <property type="evidence" value="ECO:0007669"/>
    <property type="project" value="TreeGrafter"/>
</dbReference>
<evidence type="ECO:0000259" key="13">
    <source>
        <dbReference type="Pfam" id="PF01931"/>
    </source>
</evidence>
<evidence type="ECO:0000256" key="11">
    <source>
        <dbReference type="ARBA" id="ARBA00048781"/>
    </source>
</evidence>